<keyword evidence="6" id="KW-0175">Coiled coil</keyword>
<dbReference type="InterPro" id="IPR016177">
    <property type="entry name" value="DNA-bd_dom_sf"/>
</dbReference>
<comment type="subcellular location">
    <subcellularLocation>
        <location evidence="1">Nucleus</location>
    </subcellularLocation>
</comment>
<dbReference type="SUPFAM" id="SSF54171">
    <property type="entry name" value="DNA-binding domain"/>
    <property type="match status" value="1"/>
</dbReference>
<evidence type="ECO:0000256" key="3">
    <source>
        <dbReference type="ARBA" id="ARBA00023125"/>
    </source>
</evidence>
<evidence type="ECO:0000256" key="2">
    <source>
        <dbReference type="ARBA" id="ARBA00023015"/>
    </source>
</evidence>
<reference evidence="8" key="1">
    <citation type="submission" date="2023-07" db="EMBL/GenBank/DDBJ databases">
        <title>A chromosome-level genome assembly of Lolium multiflorum.</title>
        <authorList>
            <person name="Chen Y."/>
            <person name="Copetti D."/>
            <person name="Kolliker R."/>
            <person name="Studer B."/>
        </authorList>
    </citation>
    <scope>NUCLEOTIDE SEQUENCE</scope>
    <source>
        <strain evidence="8">02402/16</strain>
        <tissue evidence="8">Leaf</tissue>
    </source>
</reference>
<keyword evidence="2" id="KW-0805">Transcription regulation</keyword>
<evidence type="ECO:0000256" key="6">
    <source>
        <dbReference type="SAM" id="Coils"/>
    </source>
</evidence>
<feature type="coiled-coil region" evidence="6">
    <location>
        <begin position="251"/>
        <end position="285"/>
    </location>
</feature>
<dbReference type="CDD" id="cd00018">
    <property type="entry name" value="AP2"/>
    <property type="match status" value="1"/>
</dbReference>
<dbReference type="Gene3D" id="3.30.730.10">
    <property type="entry name" value="AP2/ERF domain"/>
    <property type="match status" value="1"/>
</dbReference>
<keyword evidence="9" id="KW-1185">Reference proteome</keyword>
<gene>
    <name evidence="8" type="ORF">QYE76_070304</name>
</gene>
<evidence type="ECO:0000256" key="5">
    <source>
        <dbReference type="ARBA" id="ARBA00023242"/>
    </source>
</evidence>
<organism evidence="8 9">
    <name type="scientific">Lolium multiflorum</name>
    <name type="common">Italian ryegrass</name>
    <name type="synonym">Lolium perenne subsp. multiflorum</name>
    <dbReference type="NCBI Taxonomy" id="4521"/>
    <lineage>
        <taxon>Eukaryota</taxon>
        <taxon>Viridiplantae</taxon>
        <taxon>Streptophyta</taxon>
        <taxon>Embryophyta</taxon>
        <taxon>Tracheophyta</taxon>
        <taxon>Spermatophyta</taxon>
        <taxon>Magnoliopsida</taxon>
        <taxon>Liliopsida</taxon>
        <taxon>Poales</taxon>
        <taxon>Poaceae</taxon>
        <taxon>BOP clade</taxon>
        <taxon>Pooideae</taxon>
        <taxon>Poodae</taxon>
        <taxon>Poeae</taxon>
        <taxon>Poeae Chloroplast Group 2 (Poeae type)</taxon>
        <taxon>Loliodinae</taxon>
        <taxon>Loliinae</taxon>
        <taxon>Lolium</taxon>
    </lineage>
</organism>
<evidence type="ECO:0000313" key="9">
    <source>
        <dbReference type="Proteomes" id="UP001231189"/>
    </source>
</evidence>
<sequence length="291" mass="32324">MCGGAILANFSPDRVRRRLTAAQLWPNAFSSAERRTTGKRKRNAAATTDDEFEAEFQLFEEEEDNDDETPIEAASAANRSRRCRAYLAGATSPLDVPVAGGSRRRRVAGATSSKYRGVRRRSSGRWAAEIRDARQGRRVWLGTYGTAEEAGRAYDREARRIRGKSARLNFPLEGCSSQRNIDLNLPAVPDDDMMATDNDAGNVGVTKIIQPMAQGAHDERRPSIVSELMGRAHQRSGTRVPPGALRRAALISACSREMEEVAALRRDLENRMRQLDERKDQLARIASLLLD</sequence>
<evidence type="ECO:0000256" key="1">
    <source>
        <dbReference type="ARBA" id="ARBA00004123"/>
    </source>
</evidence>
<protein>
    <recommendedName>
        <fullName evidence="7">AP2/ERF domain-containing protein</fullName>
    </recommendedName>
</protein>
<evidence type="ECO:0000313" key="8">
    <source>
        <dbReference type="EMBL" id="KAK1652499.1"/>
    </source>
</evidence>
<dbReference type="SMART" id="SM00380">
    <property type="entry name" value="AP2"/>
    <property type="match status" value="1"/>
</dbReference>
<keyword evidence="4" id="KW-0804">Transcription</keyword>
<keyword evidence="3" id="KW-0238">DNA-binding</keyword>
<dbReference type="GO" id="GO:0005634">
    <property type="term" value="C:nucleus"/>
    <property type="evidence" value="ECO:0007669"/>
    <property type="project" value="UniProtKB-SubCell"/>
</dbReference>
<evidence type="ECO:0000259" key="7">
    <source>
        <dbReference type="PROSITE" id="PS51032"/>
    </source>
</evidence>
<keyword evidence="5" id="KW-0539">Nucleus</keyword>
<feature type="domain" description="AP2/ERF" evidence="7">
    <location>
        <begin position="114"/>
        <end position="171"/>
    </location>
</feature>
<dbReference type="PANTHER" id="PTHR31677:SF196">
    <property type="entry name" value="ETHYLENE-RESPONSIVE TRANSCRIPTION FACTOR ERF109"/>
    <property type="match status" value="1"/>
</dbReference>
<evidence type="ECO:0000256" key="4">
    <source>
        <dbReference type="ARBA" id="ARBA00023163"/>
    </source>
</evidence>
<dbReference type="GO" id="GO:0003677">
    <property type="term" value="F:DNA binding"/>
    <property type="evidence" value="ECO:0007669"/>
    <property type="project" value="UniProtKB-KW"/>
</dbReference>
<dbReference type="PRINTS" id="PR00367">
    <property type="entry name" value="ETHRSPELEMNT"/>
</dbReference>
<dbReference type="InterPro" id="IPR036955">
    <property type="entry name" value="AP2/ERF_dom_sf"/>
</dbReference>
<dbReference type="EMBL" id="JAUUTY010000004">
    <property type="protein sequence ID" value="KAK1652499.1"/>
    <property type="molecule type" value="Genomic_DNA"/>
</dbReference>
<dbReference type="Proteomes" id="UP001231189">
    <property type="component" value="Unassembled WGS sequence"/>
</dbReference>
<dbReference type="FunFam" id="3.30.730.10:FF:000001">
    <property type="entry name" value="Ethylene-responsive transcription factor 2"/>
    <property type="match status" value="1"/>
</dbReference>
<accession>A0AAD8SIP2</accession>
<dbReference type="PANTHER" id="PTHR31677">
    <property type="entry name" value="AP2 DOMAIN CLASS TRANSCRIPTION FACTOR"/>
    <property type="match status" value="1"/>
</dbReference>
<dbReference type="AlphaFoldDB" id="A0AAD8SIP2"/>
<dbReference type="PROSITE" id="PS51032">
    <property type="entry name" value="AP2_ERF"/>
    <property type="match status" value="1"/>
</dbReference>
<name>A0AAD8SIP2_LOLMU</name>
<dbReference type="GO" id="GO:0003700">
    <property type="term" value="F:DNA-binding transcription factor activity"/>
    <property type="evidence" value="ECO:0007669"/>
    <property type="project" value="InterPro"/>
</dbReference>
<dbReference type="InterPro" id="IPR001471">
    <property type="entry name" value="AP2/ERF_dom"/>
</dbReference>
<dbReference type="Pfam" id="PF00847">
    <property type="entry name" value="AP2"/>
    <property type="match status" value="1"/>
</dbReference>
<comment type="caution">
    <text evidence="8">The sequence shown here is derived from an EMBL/GenBank/DDBJ whole genome shotgun (WGS) entry which is preliminary data.</text>
</comment>
<proteinExistence type="predicted"/>